<feature type="coiled-coil region" evidence="2">
    <location>
        <begin position="134"/>
        <end position="161"/>
    </location>
</feature>
<dbReference type="RefSeq" id="WP_220160703.1">
    <property type="nucleotide sequence ID" value="NZ_CP080507.1"/>
</dbReference>
<dbReference type="PANTHER" id="PTHR30469:SF33">
    <property type="entry name" value="SLR1207 PROTEIN"/>
    <property type="match status" value="1"/>
</dbReference>
<evidence type="ECO:0000256" key="3">
    <source>
        <dbReference type="SAM" id="MobiDB-lite"/>
    </source>
</evidence>
<evidence type="ECO:0000256" key="4">
    <source>
        <dbReference type="SAM" id="Phobius"/>
    </source>
</evidence>
<evidence type="ECO:0000259" key="7">
    <source>
        <dbReference type="Pfam" id="PF25954"/>
    </source>
</evidence>
<keyword evidence="4" id="KW-1133">Transmembrane helix</keyword>
<dbReference type="Pfam" id="PF25917">
    <property type="entry name" value="BSH_RND"/>
    <property type="match status" value="1"/>
</dbReference>
<comment type="similarity">
    <text evidence="1">Belongs to the membrane fusion protein (MFP) (TC 8.A.1) family.</text>
</comment>
<accession>A0A8F9TTP7</accession>
<dbReference type="PANTHER" id="PTHR30469">
    <property type="entry name" value="MULTIDRUG RESISTANCE PROTEIN MDTA"/>
    <property type="match status" value="1"/>
</dbReference>
<dbReference type="Gene3D" id="2.40.30.170">
    <property type="match status" value="1"/>
</dbReference>
<gene>
    <name evidence="8" type="ORF">K0B96_09685</name>
</gene>
<dbReference type="FunFam" id="2.40.30.170:FF:000010">
    <property type="entry name" value="Efflux RND transporter periplasmic adaptor subunit"/>
    <property type="match status" value="1"/>
</dbReference>
<proteinExistence type="inferred from homology"/>
<name>A0A8F9TTP7_9BACT</name>
<reference evidence="8" key="1">
    <citation type="submission" date="2021-08" db="EMBL/GenBank/DDBJ databases">
        <title>Genome of a novel bacterium of the phylum Verrucomicrobia, Oleiharenicola sp. KSB-15.</title>
        <authorList>
            <person name="Chung J.-H."/>
            <person name="Ahn J.-H."/>
            <person name="Yoon Y."/>
            <person name="Kim D.-Y."/>
            <person name="An S.-H."/>
            <person name="Park I."/>
            <person name="Yeon J."/>
        </authorList>
    </citation>
    <scope>NUCLEOTIDE SEQUENCE</scope>
    <source>
        <strain evidence="8">KSB-15</strain>
    </source>
</reference>
<protein>
    <submittedName>
        <fullName evidence="8">Efflux RND transporter periplasmic adaptor subunit</fullName>
    </submittedName>
</protein>
<keyword evidence="4" id="KW-0812">Transmembrane</keyword>
<evidence type="ECO:0000313" key="9">
    <source>
        <dbReference type="Proteomes" id="UP000825051"/>
    </source>
</evidence>
<feature type="region of interest" description="Disordered" evidence="3">
    <location>
        <begin position="311"/>
        <end position="330"/>
    </location>
</feature>
<organism evidence="8 9">
    <name type="scientific">Horticoccus luteus</name>
    <dbReference type="NCBI Taxonomy" id="2862869"/>
    <lineage>
        <taxon>Bacteria</taxon>
        <taxon>Pseudomonadati</taxon>
        <taxon>Verrucomicrobiota</taxon>
        <taxon>Opitutia</taxon>
        <taxon>Opitutales</taxon>
        <taxon>Opitutaceae</taxon>
        <taxon>Horticoccus</taxon>
    </lineage>
</organism>
<dbReference type="EMBL" id="CP080507">
    <property type="protein sequence ID" value="QYM77598.1"/>
    <property type="molecule type" value="Genomic_DNA"/>
</dbReference>
<dbReference type="GO" id="GO:1990281">
    <property type="term" value="C:efflux pump complex"/>
    <property type="evidence" value="ECO:0007669"/>
    <property type="project" value="TreeGrafter"/>
</dbReference>
<dbReference type="Gene3D" id="2.40.50.100">
    <property type="match status" value="1"/>
</dbReference>
<evidence type="ECO:0000313" key="8">
    <source>
        <dbReference type="EMBL" id="QYM77598.1"/>
    </source>
</evidence>
<feature type="domain" description="CusB-like beta-barrel" evidence="7">
    <location>
        <begin position="214"/>
        <end position="287"/>
    </location>
</feature>
<keyword evidence="4" id="KW-0472">Membrane</keyword>
<evidence type="ECO:0000256" key="1">
    <source>
        <dbReference type="ARBA" id="ARBA00009477"/>
    </source>
</evidence>
<dbReference type="InterPro" id="IPR058792">
    <property type="entry name" value="Beta-barrel_RND_2"/>
</dbReference>
<feature type="compositionally biased region" description="Pro residues" evidence="3">
    <location>
        <begin position="315"/>
        <end position="327"/>
    </location>
</feature>
<feature type="domain" description="Multidrug resistance protein MdtA-like alpha-helical hairpin" evidence="5">
    <location>
        <begin position="103"/>
        <end position="170"/>
    </location>
</feature>
<dbReference type="Gene3D" id="2.40.420.20">
    <property type="match status" value="1"/>
</dbReference>
<feature type="domain" description="Multidrug resistance protein MdtA-like barrel-sandwich hybrid" evidence="6">
    <location>
        <begin position="63"/>
        <end position="200"/>
    </location>
</feature>
<keyword evidence="9" id="KW-1185">Reference proteome</keyword>
<dbReference type="AlphaFoldDB" id="A0A8F9TTP7"/>
<dbReference type="Proteomes" id="UP000825051">
    <property type="component" value="Chromosome"/>
</dbReference>
<evidence type="ECO:0000259" key="6">
    <source>
        <dbReference type="Pfam" id="PF25917"/>
    </source>
</evidence>
<dbReference type="Pfam" id="PF25876">
    <property type="entry name" value="HH_MFP_RND"/>
    <property type="match status" value="1"/>
</dbReference>
<dbReference type="KEGG" id="ole:K0B96_09685"/>
<dbReference type="Gene3D" id="1.10.287.470">
    <property type="entry name" value="Helix hairpin bin"/>
    <property type="match status" value="1"/>
</dbReference>
<sequence length="461" mass="49191">MAKSHSSGGIVLAVVIVALLAAGGWYWFSHRDSAPPEYATAKIGRGTVTQTITATGGLQPVTSVDVSSQISGLINSVQVDFNSPVKQGQVLATIDPATYQSRLRQAEADLANTTANRTLVRLNTERTRELRTKNLVTQQDLDQAEALLAQADAQAQIKQALVDSARVDLDRCTIKSPIDGIVIDRLAEVGKTVAASLNAPTLFTIANDLSKMQINANVAEADIGSVADGQDSTFTVDAYPGRQFHGRVSQIRNAPITEQNVVTYITLIDVSNADLKLKPGMTANVSIIIASRPDALRLPNAALRVRIPDDMLAPAPAPEPGTAPAPKPLTDDERKAQMAQLMRDAGFTPGSGPPSTEVREKMRQLAKERGIDLSALRGHRGGHDATPTGPVTRTVYRLVRRGNEPPQPQALTVKLGINDGSYTEIIDGLKEGDEILTSAFFPEAQASAPSSSPFGGGRRRF</sequence>
<dbReference type="SUPFAM" id="SSF111369">
    <property type="entry name" value="HlyD-like secretion proteins"/>
    <property type="match status" value="1"/>
</dbReference>
<dbReference type="GO" id="GO:0015562">
    <property type="term" value="F:efflux transmembrane transporter activity"/>
    <property type="evidence" value="ECO:0007669"/>
    <property type="project" value="TreeGrafter"/>
</dbReference>
<dbReference type="InterPro" id="IPR058624">
    <property type="entry name" value="MdtA-like_HH"/>
</dbReference>
<evidence type="ECO:0000259" key="5">
    <source>
        <dbReference type="Pfam" id="PF25876"/>
    </source>
</evidence>
<dbReference type="Pfam" id="PF25954">
    <property type="entry name" value="Beta-barrel_RND_2"/>
    <property type="match status" value="1"/>
</dbReference>
<dbReference type="NCBIfam" id="TIGR01730">
    <property type="entry name" value="RND_mfp"/>
    <property type="match status" value="1"/>
</dbReference>
<evidence type="ECO:0000256" key="2">
    <source>
        <dbReference type="SAM" id="Coils"/>
    </source>
</evidence>
<dbReference type="InterPro" id="IPR058625">
    <property type="entry name" value="MdtA-like_BSH"/>
</dbReference>
<keyword evidence="2" id="KW-0175">Coiled coil</keyword>
<feature type="transmembrane region" description="Helical" evidence="4">
    <location>
        <begin position="7"/>
        <end position="28"/>
    </location>
</feature>
<dbReference type="InterPro" id="IPR006143">
    <property type="entry name" value="RND_pump_MFP"/>
</dbReference>